<dbReference type="GO" id="GO:0008126">
    <property type="term" value="F:acetylesterase activity"/>
    <property type="evidence" value="ECO:0007669"/>
    <property type="project" value="TreeGrafter"/>
</dbReference>
<name>A0A8H5BPP3_9AGAR</name>
<dbReference type="AlphaFoldDB" id="A0A8H5BPP3"/>
<gene>
    <name evidence="4" type="ORF">D9619_004858</name>
</gene>
<keyword evidence="2" id="KW-1133">Transmembrane helix</keyword>
<feature type="transmembrane region" description="Helical" evidence="2">
    <location>
        <begin position="12"/>
        <end position="33"/>
    </location>
</feature>
<dbReference type="InterPro" id="IPR000073">
    <property type="entry name" value="AB_hydrolase_1"/>
</dbReference>
<dbReference type="EMBL" id="JAACJJ010000014">
    <property type="protein sequence ID" value="KAF5327078.1"/>
    <property type="molecule type" value="Genomic_DNA"/>
</dbReference>
<organism evidence="4 5">
    <name type="scientific">Psilocybe cf. subviscida</name>
    <dbReference type="NCBI Taxonomy" id="2480587"/>
    <lineage>
        <taxon>Eukaryota</taxon>
        <taxon>Fungi</taxon>
        <taxon>Dikarya</taxon>
        <taxon>Basidiomycota</taxon>
        <taxon>Agaricomycotina</taxon>
        <taxon>Agaricomycetes</taxon>
        <taxon>Agaricomycetidae</taxon>
        <taxon>Agaricales</taxon>
        <taxon>Agaricineae</taxon>
        <taxon>Strophariaceae</taxon>
        <taxon>Psilocybe</taxon>
    </lineage>
</organism>
<reference evidence="4 5" key="1">
    <citation type="journal article" date="2020" name="ISME J.">
        <title>Uncovering the hidden diversity of litter-decomposition mechanisms in mushroom-forming fungi.</title>
        <authorList>
            <person name="Floudas D."/>
            <person name="Bentzer J."/>
            <person name="Ahren D."/>
            <person name="Johansson T."/>
            <person name="Persson P."/>
            <person name="Tunlid A."/>
        </authorList>
    </citation>
    <scope>NUCLEOTIDE SEQUENCE [LARGE SCALE GENOMIC DNA]</scope>
    <source>
        <strain evidence="4 5">CBS 101986</strain>
    </source>
</reference>
<keyword evidence="2" id="KW-0472">Membrane</keyword>
<dbReference type="Proteomes" id="UP000567179">
    <property type="component" value="Unassembled WGS sequence"/>
</dbReference>
<dbReference type="Gene3D" id="3.40.50.1820">
    <property type="entry name" value="alpha/beta hydrolase"/>
    <property type="match status" value="1"/>
</dbReference>
<accession>A0A8H5BPP3</accession>
<comment type="similarity">
    <text evidence="1">Belongs to the AB hydrolase superfamily. AB hydrolase 4 family.</text>
</comment>
<feature type="domain" description="AB hydrolase-1" evidence="3">
    <location>
        <begin position="139"/>
        <end position="371"/>
    </location>
</feature>
<evidence type="ECO:0000313" key="5">
    <source>
        <dbReference type="Proteomes" id="UP000567179"/>
    </source>
</evidence>
<dbReference type="OrthoDB" id="5954035at2759"/>
<keyword evidence="5" id="KW-1185">Reference proteome</keyword>
<evidence type="ECO:0000256" key="2">
    <source>
        <dbReference type="SAM" id="Phobius"/>
    </source>
</evidence>
<comment type="caution">
    <text evidence="4">The sequence shown here is derived from an EMBL/GenBank/DDBJ whole genome shotgun (WGS) entry which is preliminary data.</text>
</comment>
<dbReference type="GO" id="GO:0051793">
    <property type="term" value="P:medium-chain fatty acid catabolic process"/>
    <property type="evidence" value="ECO:0007669"/>
    <property type="project" value="TreeGrafter"/>
</dbReference>
<evidence type="ECO:0000259" key="3">
    <source>
        <dbReference type="Pfam" id="PF00561"/>
    </source>
</evidence>
<evidence type="ECO:0000313" key="4">
    <source>
        <dbReference type="EMBL" id="KAF5327078.1"/>
    </source>
</evidence>
<dbReference type="SUPFAM" id="SSF53474">
    <property type="entry name" value="alpha/beta-Hydrolases"/>
    <property type="match status" value="1"/>
</dbReference>
<dbReference type="GO" id="GO:0047372">
    <property type="term" value="F:monoacylglycerol lipase activity"/>
    <property type="evidence" value="ECO:0007669"/>
    <property type="project" value="TreeGrafter"/>
</dbReference>
<sequence>MLALQSPESFSQLATFVLVAFVLPLCTYLLFFYSPVSPYPEYAFGSTPTVVTARINDKETEQISIKTLLETQCPSLFTAFRPRWYLFNGHLQTIFCLVVNFAKVNRMMYWRTYLRLADGGTIGLDFAPAVQSKVKPDAPIIVVQHGLSGGSYEAYVRVVLARACAPVEKGGLGYRAVVINYRGCAGVPITSPMLYSAGHTDDTRQALTYIANKFPRARLIGIGFSLGANTLARYLAEEKDKSRLHSGIALGCPWNMELNGVMMKKSFIGRNIYSKAMAGNLLALTKRHTESFLRDPSHRVAEGMRQLLKLSRAPTLDEFDSAFTMVAGGPAPHFPFTDVMDYYRWVSTHNILHHIKRPFFALSTSDDPVVRDIPMDAGDNGMLTLGLTAQGGHIGWFHQEGHWTDRWTTKGVLEWMKCMGEDIVDDFSAEEDRAEIYTDDAGFLRERGFEELGCKVIPGGGLFDGNRGEPPIDVLSC</sequence>
<dbReference type="Pfam" id="PF00561">
    <property type="entry name" value="Abhydrolase_1"/>
    <property type="match status" value="1"/>
</dbReference>
<dbReference type="InterPro" id="IPR050960">
    <property type="entry name" value="AB_hydrolase_4_sf"/>
</dbReference>
<keyword evidence="2" id="KW-0812">Transmembrane</keyword>
<dbReference type="PANTHER" id="PTHR10794">
    <property type="entry name" value="ABHYDROLASE DOMAIN-CONTAINING PROTEIN"/>
    <property type="match status" value="1"/>
</dbReference>
<dbReference type="InterPro" id="IPR029058">
    <property type="entry name" value="AB_hydrolase_fold"/>
</dbReference>
<evidence type="ECO:0000256" key="1">
    <source>
        <dbReference type="ARBA" id="ARBA00010884"/>
    </source>
</evidence>
<dbReference type="PANTHER" id="PTHR10794:SF63">
    <property type="entry name" value="ALPHA_BETA HYDROLASE 1, ISOFORM A"/>
    <property type="match status" value="1"/>
</dbReference>
<dbReference type="GO" id="GO:0051792">
    <property type="term" value="P:medium-chain fatty acid biosynthetic process"/>
    <property type="evidence" value="ECO:0007669"/>
    <property type="project" value="TreeGrafter"/>
</dbReference>
<protein>
    <recommendedName>
        <fullName evidence="3">AB hydrolase-1 domain-containing protein</fullName>
    </recommendedName>
</protein>
<proteinExistence type="inferred from homology"/>